<evidence type="ECO:0000313" key="3">
    <source>
        <dbReference type="Proteomes" id="UP000198816"/>
    </source>
</evidence>
<dbReference type="AlphaFoldDB" id="A0A1H2T6Y9"/>
<feature type="compositionally biased region" description="Basic and acidic residues" evidence="1">
    <location>
        <begin position="1"/>
        <end position="10"/>
    </location>
</feature>
<proteinExistence type="predicted"/>
<sequence length="38" mass="3807">MPKRDAEKGVGTDPRSPPGPLGPDATPVAPQGLPLTAD</sequence>
<evidence type="ECO:0000256" key="1">
    <source>
        <dbReference type="SAM" id="MobiDB-lite"/>
    </source>
</evidence>
<feature type="region of interest" description="Disordered" evidence="1">
    <location>
        <begin position="1"/>
        <end position="38"/>
    </location>
</feature>
<dbReference type="EMBL" id="FNNZ01000003">
    <property type="protein sequence ID" value="SDW39651.1"/>
    <property type="molecule type" value="Genomic_DNA"/>
</dbReference>
<reference evidence="3" key="1">
    <citation type="submission" date="2016-10" db="EMBL/GenBank/DDBJ databases">
        <authorList>
            <person name="Varghese N."/>
            <person name="Submissions S."/>
        </authorList>
    </citation>
    <scope>NUCLEOTIDE SEQUENCE [LARGE SCALE GENOMIC DNA]</scope>
    <source>
        <strain evidence="3">DSM 217</strain>
    </source>
</reference>
<evidence type="ECO:0000313" key="2">
    <source>
        <dbReference type="EMBL" id="SDW39651.1"/>
    </source>
</evidence>
<keyword evidence="3" id="KW-1185">Reference proteome</keyword>
<accession>A0A1H2T6Y9</accession>
<gene>
    <name evidence="2" type="ORF">SAMN05421783_103322</name>
</gene>
<organism evidence="2 3">
    <name type="scientific">Thiocapsa roseopersicina</name>
    <dbReference type="NCBI Taxonomy" id="1058"/>
    <lineage>
        <taxon>Bacteria</taxon>
        <taxon>Pseudomonadati</taxon>
        <taxon>Pseudomonadota</taxon>
        <taxon>Gammaproteobacteria</taxon>
        <taxon>Chromatiales</taxon>
        <taxon>Chromatiaceae</taxon>
        <taxon>Thiocapsa</taxon>
    </lineage>
</organism>
<name>A0A1H2T6Y9_THIRO</name>
<dbReference type="Proteomes" id="UP000198816">
    <property type="component" value="Unassembled WGS sequence"/>
</dbReference>
<dbReference type="STRING" id="1058.SAMN05421783_103322"/>
<protein>
    <submittedName>
        <fullName evidence="2">Uncharacterized protein</fullName>
    </submittedName>
</protein>